<keyword evidence="2" id="KW-1185">Reference proteome</keyword>
<organism evidence="1 2">
    <name type="scientific">Parashewanella curva</name>
    <dbReference type="NCBI Taxonomy" id="2338552"/>
    <lineage>
        <taxon>Bacteria</taxon>
        <taxon>Pseudomonadati</taxon>
        <taxon>Pseudomonadota</taxon>
        <taxon>Gammaproteobacteria</taxon>
        <taxon>Alteromonadales</taxon>
        <taxon>Shewanellaceae</taxon>
        <taxon>Parashewanella</taxon>
    </lineage>
</organism>
<reference evidence="1 2" key="1">
    <citation type="submission" date="2018-09" db="EMBL/GenBank/DDBJ databases">
        <title>Phylogeny of the Shewanellaceae, and recommendation for two new genera, Pseudoshewanella and Parashewanella.</title>
        <authorList>
            <person name="Wang G."/>
        </authorList>
    </citation>
    <scope>NUCLEOTIDE SEQUENCE [LARGE SCALE GENOMIC DNA]</scope>
    <source>
        <strain evidence="1 2">C51</strain>
    </source>
</reference>
<evidence type="ECO:0000313" key="2">
    <source>
        <dbReference type="Proteomes" id="UP000281474"/>
    </source>
</evidence>
<gene>
    <name evidence="1" type="ORF">D5018_21455</name>
</gene>
<comment type="caution">
    <text evidence="1">The sequence shown here is derived from an EMBL/GenBank/DDBJ whole genome shotgun (WGS) entry which is preliminary data.</text>
</comment>
<name>A0A3L8PQK7_9GAMM</name>
<dbReference type="RefSeq" id="WP_121840990.1">
    <property type="nucleotide sequence ID" value="NZ_ML014959.1"/>
</dbReference>
<dbReference type="Proteomes" id="UP000281474">
    <property type="component" value="Unassembled WGS sequence"/>
</dbReference>
<sequence>MTLPIQSSIISVNLQSTDGWELTTHELDKVSVAPKQTLLVQFKGKDSYFYRVKLKKNVTIQPTEQKYLANAH</sequence>
<protein>
    <submittedName>
        <fullName evidence="1">Uncharacterized protein</fullName>
    </submittedName>
</protein>
<dbReference type="AlphaFoldDB" id="A0A3L8PQK7"/>
<evidence type="ECO:0000313" key="1">
    <source>
        <dbReference type="EMBL" id="RLV57651.1"/>
    </source>
</evidence>
<accession>A0A3L8PQK7</accession>
<dbReference type="EMBL" id="QZEI01000210">
    <property type="protein sequence ID" value="RLV57651.1"/>
    <property type="molecule type" value="Genomic_DNA"/>
</dbReference>
<proteinExistence type="predicted"/>